<sequence length="444" mass="50536">MFSKLFKRQNKSTAAEPAPDIRSQRPYAGEIRVKGLNETLFLSPLPVYTGQVQSSRRNFSEMNETYLELGGSNRGMVEQGKILAAGIWMVLFTAFILPGLVVLFGVLFYPENFPDPLHDLLTGLTVSTKTSVLFILPFGAYVYGMVSSVYEAAKIYPVRFNRQRREVCYVDNKTHRVLIVPWESVVAWVSNTQGITPYGATRQYTLGMGLEDEEQDKVQFLLLPQPSDAHSLGMWASIRNYMEDGQLVDTPNPMLAAMGLIPTGDRLKPYEGLHTFEIEREDARRRCHLNDEGADLSAKERERFGYPPRSPWPLRFWYIRRVLVFWKMPYLLAEWGHRVGRPTLPEQVQAWSQPLPLEQWAKPSPALVKANQIVKVGWELTITGQFPPKNRTCAFQRIRLKPLRSSQREPVCSRADHACGAGCDSWGARVPDCLVHRHRPKSGD</sequence>
<feature type="compositionally biased region" description="Basic residues" evidence="1">
    <location>
        <begin position="1"/>
        <end position="10"/>
    </location>
</feature>
<evidence type="ECO:0000256" key="2">
    <source>
        <dbReference type="SAM" id="Phobius"/>
    </source>
</evidence>
<dbReference type="EMBL" id="CP009048">
    <property type="protein sequence ID" value="AIL61019.1"/>
    <property type="molecule type" value="Genomic_DNA"/>
</dbReference>
<name>A0A077FB65_9PSED</name>
<dbReference type="HOGENOM" id="CLU_050044_0_0_6"/>
<dbReference type="KEGG" id="palk:PSAKL28_17950"/>
<feature type="transmembrane region" description="Helical" evidence="2">
    <location>
        <begin position="130"/>
        <end position="153"/>
    </location>
</feature>
<evidence type="ECO:0000313" key="4">
    <source>
        <dbReference type="Proteomes" id="UP000028931"/>
    </source>
</evidence>
<accession>A0A077FB65</accession>
<feature type="region of interest" description="Disordered" evidence="1">
    <location>
        <begin position="1"/>
        <end position="20"/>
    </location>
</feature>
<proteinExistence type="predicted"/>
<protein>
    <recommendedName>
        <fullName evidence="5">Transmembrane protein</fullName>
    </recommendedName>
</protein>
<dbReference type="Proteomes" id="UP000028931">
    <property type="component" value="Chromosome"/>
</dbReference>
<dbReference type="eggNOG" id="ENOG5032QQD">
    <property type="taxonomic scope" value="Bacteria"/>
</dbReference>
<keyword evidence="2" id="KW-0472">Membrane</keyword>
<keyword evidence="2" id="KW-0812">Transmembrane</keyword>
<reference evidence="3 4" key="1">
    <citation type="submission" date="2014-07" db="EMBL/GenBank/DDBJ databases">
        <authorList>
            <person name="Lee K."/>
            <person name="Lim J.Y."/>
            <person name="Hwang I."/>
        </authorList>
    </citation>
    <scope>NUCLEOTIDE SEQUENCE [LARGE SCALE GENOMIC DNA]</scope>
    <source>
        <strain evidence="3 4">KL28</strain>
    </source>
</reference>
<dbReference type="AlphaFoldDB" id="A0A077FB65"/>
<feature type="transmembrane region" description="Helical" evidence="2">
    <location>
        <begin position="82"/>
        <end position="110"/>
    </location>
</feature>
<evidence type="ECO:0000256" key="1">
    <source>
        <dbReference type="SAM" id="MobiDB-lite"/>
    </source>
</evidence>
<evidence type="ECO:0000313" key="3">
    <source>
        <dbReference type="EMBL" id="AIL61019.1"/>
    </source>
</evidence>
<keyword evidence="2" id="KW-1133">Transmembrane helix</keyword>
<organism evidence="3 4">
    <name type="scientific">Pseudomonas alkylphenolica</name>
    <dbReference type="NCBI Taxonomy" id="237609"/>
    <lineage>
        <taxon>Bacteria</taxon>
        <taxon>Pseudomonadati</taxon>
        <taxon>Pseudomonadota</taxon>
        <taxon>Gammaproteobacteria</taxon>
        <taxon>Pseudomonadales</taxon>
        <taxon>Pseudomonadaceae</taxon>
        <taxon>Pseudomonas</taxon>
    </lineage>
</organism>
<gene>
    <name evidence="3" type="ORF">PSAKL28_17950</name>
</gene>
<evidence type="ECO:0008006" key="5">
    <source>
        <dbReference type="Google" id="ProtNLM"/>
    </source>
</evidence>